<keyword evidence="2" id="KW-1185">Reference proteome</keyword>
<reference evidence="1 2" key="1">
    <citation type="submission" date="2019-08" db="EMBL/GenBank/DDBJ databases">
        <title>Bradyrhizobium hipponensis sp. nov., a rhizobium isolated from a Lupinus angustifolius root nodule in Tunisia.</title>
        <authorList>
            <person name="Off K."/>
            <person name="Rejili M."/>
            <person name="Mars M."/>
            <person name="Brachmann A."/>
            <person name="Marin M."/>
        </authorList>
    </citation>
    <scope>NUCLEOTIDE SEQUENCE [LARGE SCALE GENOMIC DNA]</scope>
    <source>
        <strain evidence="2">aSej3</strain>
    </source>
</reference>
<dbReference type="AlphaFoldDB" id="A0A5S4YMY5"/>
<accession>A0A5S4YMY5</accession>
<protein>
    <submittedName>
        <fullName evidence="1">Uncharacterized protein</fullName>
    </submittedName>
</protein>
<evidence type="ECO:0000313" key="1">
    <source>
        <dbReference type="EMBL" id="TYO61699.1"/>
    </source>
</evidence>
<sequence length="69" mass="7377">MKSISSAASVALPLIMARGSRRAESAGVKTRAFDEAHAVVATMRLNMGTPKGSCAPHEEEYRRLYGAGR</sequence>
<comment type="caution">
    <text evidence="1">The sequence shown here is derived from an EMBL/GenBank/DDBJ whole genome shotgun (WGS) entry which is preliminary data.</text>
</comment>
<gene>
    <name evidence="1" type="ORF">FXV83_36715</name>
</gene>
<dbReference type="Proteomes" id="UP000324797">
    <property type="component" value="Unassembled WGS sequence"/>
</dbReference>
<organism evidence="1 2">
    <name type="scientific">Bradyrhizobium hipponense</name>
    <dbReference type="NCBI Taxonomy" id="2605638"/>
    <lineage>
        <taxon>Bacteria</taxon>
        <taxon>Pseudomonadati</taxon>
        <taxon>Pseudomonadota</taxon>
        <taxon>Alphaproteobacteria</taxon>
        <taxon>Hyphomicrobiales</taxon>
        <taxon>Nitrobacteraceae</taxon>
        <taxon>Bradyrhizobium</taxon>
    </lineage>
</organism>
<evidence type="ECO:0000313" key="2">
    <source>
        <dbReference type="Proteomes" id="UP000324797"/>
    </source>
</evidence>
<name>A0A5S4YMY5_9BRAD</name>
<dbReference type="EMBL" id="VSTH01000162">
    <property type="protein sequence ID" value="TYO61699.1"/>
    <property type="molecule type" value="Genomic_DNA"/>
</dbReference>
<proteinExistence type="predicted"/>